<dbReference type="OrthoDB" id="9809030at2"/>
<evidence type="ECO:0000313" key="9">
    <source>
        <dbReference type="EMBL" id="RBQ18280.1"/>
    </source>
</evidence>
<comment type="subcellular location">
    <subcellularLocation>
        <location evidence="1">Cell membrane</location>
        <topology evidence="1">Peripheral membrane protein</topology>
    </subcellularLocation>
</comment>
<dbReference type="InterPro" id="IPR003593">
    <property type="entry name" value="AAA+_ATPase"/>
</dbReference>
<evidence type="ECO:0000256" key="1">
    <source>
        <dbReference type="ARBA" id="ARBA00004202"/>
    </source>
</evidence>
<evidence type="ECO:0000256" key="7">
    <source>
        <dbReference type="ARBA" id="ARBA00023136"/>
    </source>
</evidence>
<dbReference type="PROSITE" id="PS00211">
    <property type="entry name" value="ABC_TRANSPORTER_1"/>
    <property type="match status" value="1"/>
</dbReference>
<evidence type="ECO:0000256" key="3">
    <source>
        <dbReference type="ARBA" id="ARBA00022448"/>
    </source>
</evidence>
<dbReference type="PANTHER" id="PTHR43297">
    <property type="entry name" value="OLIGOPEPTIDE TRANSPORT ATP-BINDING PROTEIN APPD"/>
    <property type="match status" value="1"/>
</dbReference>
<dbReference type="GO" id="GO:0015833">
    <property type="term" value="P:peptide transport"/>
    <property type="evidence" value="ECO:0007669"/>
    <property type="project" value="InterPro"/>
</dbReference>
<dbReference type="Pfam" id="PF00005">
    <property type="entry name" value="ABC_tran"/>
    <property type="match status" value="1"/>
</dbReference>
<evidence type="ECO:0000256" key="5">
    <source>
        <dbReference type="ARBA" id="ARBA00022741"/>
    </source>
</evidence>
<comment type="similarity">
    <text evidence="2">Belongs to the ABC transporter superfamily.</text>
</comment>
<dbReference type="CDD" id="cd03257">
    <property type="entry name" value="ABC_NikE_OppD_transporters"/>
    <property type="match status" value="1"/>
</dbReference>
<dbReference type="FunFam" id="3.40.50.300:FF:000016">
    <property type="entry name" value="Oligopeptide ABC transporter ATP-binding component"/>
    <property type="match status" value="1"/>
</dbReference>
<keyword evidence="6 9" id="KW-0067">ATP-binding</keyword>
<dbReference type="InterPro" id="IPR050388">
    <property type="entry name" value="ABC_Ni/Peptide_Import"/>
</dbReference>
<name>A0A366LXJ3_9ACTN</name>
<dbReference type="GO" id="GO:0005886">
    <property type="term" value="C:plasma membrane"/>
    <property type="evidence" value="ECO:0007669"/>
    <property type="project" value="UniProtKB-SubCell"/>
</dbReference>
<protein>
    <submittedName>
        <fullName evidence="9">ABC transporter ATP-binding protein</fullName>
    </submittedName>
</protein>
<evidence type="ECO:0000256" key="6">
    <source>
        <dbReference type="ARBA" id="ARBA00022840"/>
    </source>
</evidence>
<dbReference type="SUPFAM" id="SSF52540">
    <property type="entry name" value="P-loop containing nucleoside triphosphate hydrolases"/>
    <property type="match status" value="1"/>
</dbReference>
<dbReference type="Gene3D" id="3.40.50.300">
    <property type="entry name" value="P-loop containing nucleotide triphosphate hydrolases"/>
    <property type="match status" value="1"/>
</dbReference>
<accession>A0A366LXJ3</accession>
<comment type="caution">
    <text evidence="9">The sequence shown here is derived from an EMBL/GenBank/DDBJ whole genome shotgun (WGS) entry which is preliminary data.</text>
</comment>
<dbReference type="Proteomes" id="UP000253303">
    <property type="component" value="Unassembled WGS sequence"/>
</dbReference>
<dbReference type="PROSITE" id="PS50893">
    <property type="entry name" value="ABC_TRANSPORTER_2"/>
    <property type="match status" value="1"/>
</dbReference>
<proteinExistence type="inferred from homology"/>
<dbReference type="AlphaFoldDB" id="A0A366LXJ3"/>
<gene>
    <name evidence="9" type="ORF">DP939_20620</name>
</gene>
<keyword evidence="5" id="KW-0547">Nucleotide-binding</keyword>
<dbReference type="EMBL" id="QMEY01000008">
    <property type="protein sequence ID" value="RBQ18280.1"/>
    <property type="molecule type" value="Genomic_DNA"/>
</dbReference>
<evidence type="ECO:0000313" key="10">
    <source>
        <dbReference type="Proteomes" id="UP000253303"/>
    </source>
</evidence>
<evidence type="ECO:0000256" key="2">
    <source>
        <dbReference type="ARBA" id="ARBA00005417"/>
    </source>
</evidence>
<dbReference type="RefSeq" id="WP_113982359.1">
    <property type="nucleotide sequence ID" value="NZ_QMEY01000008.1"/>
</dbReference>
<dbReference type="GO" id="GO:0016887">
    <property type="term" value="F:ATP hydrolysis activity"/>
    <property type="evidence" value="ECO:0007669"/>
    <property type="project" value="InterPro"/>
</dbReference>
<evidence type="ECO:0000256" key="4">
    <source>
        <dbReference type="ARBA" id="ARBA00022475"/>
    </source>
</evidence>
<keyword evidence="10" id="KW-1185">Reference proteome</keyword>
<sequence>MTDQAPLLKVVGLKTYFDTPRGIVRAVDGVSFELAGDRTLAILGESGSGKTVLARSIMGLLPRKGVIRQGSVLYKGEDLAVMGERELRRRRGADIAMVFQDPMTSLNPVHRIGRQVGETIRLHRRVSRAEARSRSVTLLRSVGIPDVERRARQYPHQLSGGMRQRVMIAMALACDPGLVLADEPTTALDVTVQDQILTLLAAQRARRSMGLLLVTHDLGVAAGRTDEIAVMYAGRIVEQAPTERLFAAAKMPYTEALMESIPKLSDPPHTRLAAIPGRPPDLVNPGPGCAFAPRCRYSAARCAREAPPLRTIPGTRHRYACWHPVGGES</sequence>
<dbReference type="InterPro" id="IPR027417">
    <property type="entry name" value="P-loop_NTPase"/>
</dbReference>
<dbReference type="NCBIfam" id="TIGR01727">
    <property type="entry name" value="oligo_HPY"/>
    <property type="match status" value="1"/>
</dbReference>
<organism evidence="9 10">
    <name type="scientific">Spongiactinospora rosea</name>
    <dbReference type="NCBI Taxonomy" id="2248750"/>
    <lineage>
        <taxon>Bacteria</taxon>
        <taxon>Bacillati</taxon>
        <taxon>Actinomycetota</taxon>
        <taxon>Actinomycetes</taxon>
        <taxon>Streptosporangiales</taxon>
        <taxon>Streptosporangiaceae</taxon>
        <taxon>Spongiactinospora</taxon>
    </lineage>
</organism>
<reference evidence="9 10" key="1">
    <citation type="submission" date="2018-06" db="EMBL/GenBank/DDBJ databases">
        <title>Sphaerisporangium craniellae sp. nov., isolated from a marine sponge in the South China Sea.</title>
        <authorList>
            <person name="Li L."/>
        </authorList>
    </citation>
    <scope>NUCLEOTIDE SEQUENCE [LARGE SCALE GENOMIC DNA]</scope>
    <source>
        <strain evidence="9 10">LHW63015</strain>
    </source>
</reference>
<keyword evidence="7" id="KW-0472">Membrane</keyword>
<keyword evidence="4" id="KW-1003">Cell membrane</keyword>
<dbReference type="InterPro" id="IPR013563">
    <property type="entry name" value="Oligopep_ABC_C"/>
</dbReference>
<dbReference type="GO" id="GO:0005524">
    <property type="term" value="F:ATP binding"/>
    <property type="evidence" value="ECO:0007669"/>
    <property type="project" value="UniProtKB-KW"/>
</dbReference>
<dbReference type="SMART" id="SM00382">
    <property type="entry name" value="AAA"/>
    <property type="match status" value="1"/>
</dbReference>
<dbReference type="InterPro" id="IPR003439">
    <property type="entry name" value="ABC_transporter-like_ATP-bd"/>
</dbReference>
<feature type="domain" description="ABC transporter" evidence="8">
    <location>
        <begin position="8"/>
        <end position="258"/>
    </location>
</feature>
<dbReference type="PANTHER" id="PTHR43297:SF2">
    <property type="entry name" value="DIPEPTIDE TRANSPORT ATP-BINDING PROTEIN DPPD"/>
    <property type="match status" value="1"/>
</dbReference>
<dbReference type="Pfam" id="PF08352">
    <property type="entry name" value="oligo_HPY"/>
    <property type="match status" value="1"/>
</dbReference>
<dbReference type="InterPro" id="IPR017871">
    <property type="entry name" value="ABC_transporter-like_CS"/>
</dbReference>
<keyword evidence="3" id="KW-0813">Transport</keyword>
<evidence type="ECO:0000259" key="8">
    <source>
        <dbReference type="PROSITE" id="PS50893"/>
    </source>
</evidence>